<feature type="transmembrane region" description="Helical" evidence="6">
    <location>
        <begin position="70"/>
        <end position="93"/>
    </location>
</feature>
<evidence type="ECO:0000256" key="3">
    <source>
        <dbReference type="ARBA" id="ARBA00022692"/>
    </source>
</evidence>
<evidence type="ECO:0000259" key="8">
    <source>
        <dbReference type="PROSITE" id="PS50850"/>
    </source>
</evidence>
<reference evidence="10" key="1">
    <citation type="submission" date="2018-08" db="EMBL/GenBank/DDBJ databases">
        <authorList>
            <person name="Kim S.-J."/>
            <person name="Jung G.-Y."/>
        </authorList>
    </citation>
    <scope>NUCLEOTIDE SEQUENCE [LARGE SCALE GENOMIC DNA]</scope>
    <source>
        <strain evidence="10">GY_H</strain>
    </source>
</reference>
<feature type="chain" id="PRO_5016621141" evidence="7">
    <location>
        <begin position="22"/>
        <end position="386"/>
    </location>
</feature>
<feature type="transmembrane region" description="Helical" evidence="6">
    <location>
        <begin position="297"/>
        <end position="318"/>
    </location>
</feature>
<dbReference type="InterPro" id="IPR020846">
    <property type="entry name" value="MFS_dom"/>
</dbReference>
<dbReference type="PANTHER" id="PTHR43124:SF3">
    <property type="entry name" value="CHLORAMPHENICOL EFFLUX PUMP RV0191"/>
    <property type="match status" value="1"/>
</dbReference>
<dbReference type="Gene3D" id="1.20.1250.20">
    <property type="entry name" value="MFS general substrate transporter like domains"/>
    <property type="match status" value="1"/>
</dbReference>
<feature type="transmembrane region" description="Helical" evidence="6">
    <location>
        <begin position="37"/>
        <end position="58"/>
    </location>
</feature>
<dbReference type="OrthoDB" id="7930524at2"/>
<feature type="transmembrane region" description="Helical" evidence="6">
    <location>
        <begin position="244"/>
        <end position="264"/>
    </location>
</feature>
<evidence type="ECO:0000313" key="10">
    <source>
        <dbReference type="Proteomes" id="UP000263993"/>
    </source>
</evidence>
<dbReference type="PANTHER" id="PTHR43124">
    <property type="entry name" value="PURINE EFFLUX PUMP PBUE"/>
    <property type="match status" value="1"/>
</dbReference>
<evidence type="ECO:0000256" key="1">
    <source>
        <dbReference type="ARBA" id="ARBA00004651"/>
    </source>
</evidence>
<dbReference type="RefSeq" id="WP_115518725.1">
    <property type="nucleotide sequence ID" value="NZ_QRGO01000003.1"/>
</dbReference>
<keyword evidence="2" id="KW-1003">Cell membrane</keyword>
<name>A0A371B0X8_9BRAD</name>
<organism evidence="9 10">
    <name type="scientific">Undibacter mobilis</name>
    <dbReference type="NCBI Taxonomy" id="2292256"/>
    <lineage>
        <taxon>Bacteria</taxon>
        <taxon>Pseudomonadati</taxon>
        <taxon>Pseudomonadota</taxon>
        <taxon>Alphaproteobacteria</taxon>
        <taxon>Hyphomicrobiales</taxon>
        <taxon>Nitrobacteraceae</taxon>
        <taxon>Undibacter</taxon>
    </lineage>
</organism>
<dbReference type="InterPro" id="IPR036259">
    <property type="entry name" value="MFS_trans_sf"/>
</dbReference>
<evidence type="ECO:0000256" key="5">
    <source>
        <dbReference type="ARBA" id="ARBA00023136"/>
    </source>
</evidence>
<keyword evidence="4 6" id="KW-1133">Transmembrane helix</keyword>
<feature type="transmembrane region" description="Helical" evidence="6">
    <location>
        <begin position="132"/>
        <end position="150"/>
    </location>
</feature>
<dbReference type="Pfam" id="PF07690">
    <property type="entry name" value="MFS_1"/>
    <property type="match status" value="1"/>
</dbReference>
<keyword evidence="5 6" id="KW-0472">Membrane</keyword>
<feature type="transmembrane region" description="Helical" evidence="6">
    <location>
        <begin position="156"/>
        <end position="179"/>
    </location>
</feature>
<feature type="transmembrane region" description="Helical" evidence="6">
    <location>
        <begin position="200"/>
        <end position="224"/>
    </location>
</feature>
<feature type="transmembrane region" description="Helical" evidence="6">
    <location>
        <begin position="360"/>
        <end position="379"/>
    </location>
</feature>
<dbReference type="CDD" id="cd17324">
    <property type="entry name" value="MFS_NepI_like"/>
    <property type="match status" value="1"/>
</dbReference>
<feature type="domain" description="Major facilitator superfamily (MFS) profile" evidence="8">
    <location>
        <begin position="4"/>
        <end position="383"/>
    </location>
</feature>
<dbReference type="GO" id="GO:0005886">
    <property type="term" value="C:plasma membrane"/>
    <property type="evidence" value="ECO:0007669"/>
    <property type="project" value="UniProtKB-SubCell"/>
</dbReference>
<feature type="transmembrane region" description="Helical" evidence="6">
    <location>
        <begin position="99"/>
        <end position="120"/>
    </location>
</feature>
<evidence type="ECO:0000256" key="6">
    <source>
        <dbReference type="SAM" id="Phobius"/>
    </source>
</evidence>
<protein>
    <submittedName>
        <fullName evidence="9">MFS transporter</fullName>
    </submittedName>
</protein>
<dbReference type="SUPFAM" id="SSF103473">
    <property type="entry name" value="MFS general substrate transporter"/>
    <property type="match status" value="1"/>
</dbReference>
<dbReference type="InterPro" id="IPR011701">
    <property type="entry name" value="MFS"/>
</dbReference>
<keyword evidence="3 6" id="KW-0812">Transmembrane</keyword>
<keyword evidence="7" id="KW-0732">Signal</keyword>
<gene>
    <name evidence="9" type="ORF">DXH78_18420</name>
</gene>
<evidence type="ECO:0000256" key="4">
    <source>
        <dbReference type="ARBA" id="ARBA00022989"/>
    </source>
</evidence>
<evidence type="ECO:0000313" key="9">
    <source>
        <dbReference type="EMBL" id="RDV01208.1"/>
    </source>
</evidence>
<comment type="caution">
    <text evidence="9">The sequence shown here is derived from an EMBL/GenBank/DDBJ whole genome shotgun (WGS) entry which is preliminary data.</text>
</comment>
<dbReference type="AlphaFoldDB" id="A0A371B0X8"/>
<dbReference type="Proteomes" id="UP000263993">
    <property type="component" value="Unassembled WGS sequence"/>
</dbReference>
<keyword evidence="10" id="KW-1185">Reference proteome</keyword>
<dbReference type="PROSITE" id="PS50850">
    <property type="entry name" value="MFS"/>
    <property type="match status" value="1"/>
</dbReference>
<evidence type="ECO:0000256" key="7">
    <source>
        <dbReference type="SAM" id="SignalP"/>
    </source>
</evidence>
<dbReference type="InterPro" id="IPR050189">
    <property type="entry name" value="MFS_Efflux_Transporters"/>
</dbReference>
<dbReference type="GO" id="GO:0022857">
    <property type="term" value="F:transmembrane transporter activity"/>
    <property type="evidence" value="ECO:0007669"/>
    <property type="project" value="InterPro"/>
</dbReference>
<dbReference type="EMBL" id="QRGO01000003">
    <property type="protein sequence ID" value="RDV01208.1"/>
    <property type="molecule type" value="Genomic_DNA"/>
</dbReference>
<sequence>MNPVLTVLAFIVFASSMFARAIDPIVPQIADGLGTDAATAALLSTAYALPFAIVQPVLGALADMFNKTKLILICLAIVAVATVAGALVTSFPLMMASRVLAGIGGGGLVPIAFAVLGDLVPVKDRQVAMGRLLFAIMSGNLLGATASGAIGDLFGWRAVFTVMAVLGFTVLVASTFGLRGVGQRGGGFSLSAMHSGYRSIFANPLAKFCFGAVFVEGALMYGVFPHLATLFHDMGETRASIPGIVIGGFAIGGVIYSLRVGWLLRVFGETWMMRLGGLMMGLTIAFISLRAPWQADVLDFVVLGLAFYLLHGVIQIYASELAPAARGSAMALHSFFYFLGQAAGPAIYNLGFHNAGVTPTLIGGGIVLVVNGLVAAHFLRRPAAKV</sequence>
<comment type="subcellular location">
    <subcellularLocation>
        <location evidence="1">Cell membrane</location>
        <topology evidence="1">Multi-pass membrane protein</topology>
    </subcellularLocation>
</comment>
<feature type="transmembrane region" description="Helical" evidence="6">
    <location>
        <begin position="330"/>
        <end position="348"/>
    </location>
</feature>
<feature type="transmembrane region" description="Helical" evidence="6">
    <location>
        <begin position="271"/>
        <end position="291"/>
    </location>
</feature>
<evidence type="ECO:0000256" key="2">
    <source>
        <dbReference type="ARBA" id="ARBA00022475"/>
    </source>
</evidence>
<proteinExistence type="predicted"/>
<feature type="signal peptide" evidence="7">
    <location>
        <begin position="1"/>
        <end position="21"/>
    </location>
</feature>
<accession>A0A371B0X8</accession>